<keyword evidence="2" id="KW-1185">Reference proteome</keyword>
<protein>
    <submittedName>
        <fullName evidence="1">Uncharacterized protein</fullName>
    </submittedName>
</protein>
<organism evidence="1 2">
    <name type="scientific">Liquidambar formosana</name>
    <name type="common">Formosan gum</name>
    <dbReference type="NCBI Taxonomy" id="63359"/>
    <lineage>
        <taxon>Eukaryota</taxon>
        <taxon>Viridiplantae</taxon>
        <taxon>Streptophyta</taxon>
        <taxon>Embryophyta</taxon>
        <taxon>Tracheophyta</taxon>
        <taxon>Spermatophyta</taxon>
        <taxon>Magnoliopsida</taxon>
        <taxon>eudicotyledons</taxon>
        <taxon>Gunneridae</taxon>
        <taxon>Pentapetalae</taxon>
        <taxon>Saxifragales</taxon>
        <taxon>Altingiaceae</taxon>
        <taxon>Liquidambar</taxon>
    </lineage>
</organism>
<evidence type="ECO:0000313" key="1">
    <source>
        <dbReference type="EMBL" id="KAK9272778.1"/>
    </source>
</evidence>
<dbReference type="EMBL" id="JBBPBK010000013">
    <property type="protein sequence ID" value="KAK9272778.1"/>
    <property type="molecule type" value="Genomic_DNA"/>
</dbReference>
<comment type="caution">
    <text evidence="1">The sequence shown here is derived from an EMBL/GenBank/DDBJ whole genome shotgun (WGS) entry which is preliminary data.</text>
</comment>
<sequence length="126" mass="14397">MEVSTKDKRGSGSGSRFCCLQRKEDLRVDDGEDDGGELGSYRRQWRLGLCGRSPLLRRHRLAMMVDGLKVSWLRRPTGEDLLPYRVVTISPSFSNNEIMYNDGGWVEGFMAKKTRYGASDLLHFCF</sequence>
<accession>A0AAP0NGZ2</accession>
<dbReference type="Proteomes" id="UP001415857">
    <property type="component" value="Unassembled WGS sequence"/>
</dbReference>
<dbReference type="AlphaFoldDB" id="A0AAP0NGZ2"/>
<reference evidence="1 2" key="1">
    <citation type="journal article" date="2024" name="Plant J.">
        <title>Genome sequences and population genomics reveal climatic adaptation and genomic divergence between two closely related sweetgum species.</title>
        <authorList>
            <person name="Xu W.Q."/>
            <person name="Ren C.Q."/>
            <person name="Zhang X.Y."/>
            <person name="Comes H.P."/>
            <person name="Liu X.H."/>
            <person name="Li Y.G."/>
            <person name="Kettle C.J."/>
            <person name="Jalonen R."/>
            <person name="Gaisberger H."/>
            <person name="Ma Y.Z."/>
            <person name="Qiu Y.X."/>
        </authorList>
    </citation>
    <scope>NUCLEOTIDE SEQUENCE [LARGE SCALE GENOMIC DNA]</scope>
    <source>
        <strain evidence="1">Hangzhou</strain>
    </source>
</reference>
<evidence type="ECO:0000313" key="2">
    <source>
        <dbReference type="Proteomes" id="UP001415857"/>
    </source>
</evidence>
<gene>
    <name evidence="1" type="ORF">L1049_003155</name>
</gene>
<name>A0AAP0NGZ2_LIQFO</name>
<proteinExistence type="predicted"/>